<evidence type="ECO:0000256" key="2">
    <source>
        <dbReference type="SAM" id="Phobius"/>
    </source>
</evidence>
<evidence type="ECO:0000313" key="4">
    <source>
        <dbReference type="Proteomes" id="UP001201812"/>
    </source>
</evidence>
<keyword evidence="4" id="KW-1185">Reference proteome</keyword>
<feature type="region of interest" description="Disordered" evidence="1">
    <location>
        <begin position="36"/>
        <end position="93"/>
    </location>
</feature>
<evidence type="ECO:0000256" key="1">
    <source>
        <dbReference type="SAM" id="MobiDB-lite"/>
    </source>
</evidence>
<comment type="caution">
    <text evidence="3">The sequence shown here is derived from an EMBL/GenBank/DDBJ whole genome shotgun (WGS) entry which is preliminary data.</text>
</comment>
<organism evidence="3 4">
    <name type="scientific">Ditylenchus destructor</name>
    <dbReference type="NCBI Taxonomy" id="166010"/>
    <lineage>
        <taxon>Eukaryota</taxon>
        <taxon>Metazoa</taxon>
        <taxon>Ecdysozoa</taxon>
        <taxon>Nematoda</taxon>
        <taxon>Chromadorea</taxon>
        <taxon>Rhabditida</taxon>
        <taxon>Tylenchina</taxon>
        <taxon>Tylenchomorpha</taxon>
        <taxon>Sphaerularioidea</taxon>
        <taxon>Anguinidae</taxon>
        <taxon>Anguininae</taxon>
        <taxon>Ditylenchus</taxon>
    </lineage>
</organism>
<dbReference type="AlphaFoldDB" id="A0AAD4N615"/>
<reference evidence="3" key="1">
    <citation type="submission" date="2022-01" db="EMBL/GenBank/DDBJ databases">
        <title>Genome Sequence Resource for Two Populations of Ditylenchus destructor, the Migratory Endoparasitic Phytonematode.</title>
        <authorList>
            <person name="Zhang H."/>
            <person name="Lin R."/>
            <person name="Xie B."/>
        </authorList>
    </citation>
    <scope>NUCLEOTIDE SEQUENCE</scope>
    <source>
        <strain evidence="3">BazhouSP</strain>
    </source>
</reference>
<protein>
    <submittedName>
        <fullName evidence="3">Uncharacterized protein</fullName>
    </submittedName>
</protein>
<dbReference type="Proteomes" id="UP001201812">
    <property type="component" value="Unassembled WGS sequence"/>
</dbReference>
<dbReference type="EMBL" id="JAKKPZ010000010">
    <property type="protein sequence ID" value="KAI1716534.1"/>
    <property type="molecule type" value="Genomic_DNA"/>
</dbReference>
<accession>A0AAD4N615</accession>
<proteinExistence type="predicted"/>
<name>A0AAD4N615_9BILA</name>
<sequence>MPRTISSNLTATIILETVFVVVYVISLPAVICGKKKANKSENQEPMPKLRKGSKEKVNLSGPKNTPKVKMQGTGVNTKTTTRTTPENMSKKQNKPITELKISYCDLLAVNSNDVDGGKKLNEDSNAKPNIIRSLSQKTDLRSVQLETIEDIAKKINTSKKVRHKQSGFAATEKDRCEGTQSSTNADRNAAKVAENTAQPKETDVQPPFDDDSVNDKTALLKITDSNANSEPKPVIYSEQPSSLSGEERTAMLTLPAANVPAARNESNVNVAPSKSPAKKCVTKKKNEEVQSVYFK</sequence>
<feature type="region of interest" description="Disordered" evidence="1">
    <location>
        <begin position="223"/>
        <end position="246"/>
    </location>
</feature>
<evidence type="ECO:0000313" key="3">
    <source>
        <dbReference type="EMBL" id="KAI1716534.1"/>
    </source>
</evidence>
<keyword evidence="2" id="KW-0812">Transmembrane</keyword>
<feature type="transmembrane region" description="Helical" evidence="2">
    <location>
        <begin position="12"/>
        <end position="32"/>
    </location>
</feature>
<gene>
    <name evidence="3" type="ORF">DdX_07595</name>
</gene>
<feature type="region of interest" description="Disordered" evidence="1">
    <location>
        <begin position="158"/>
        <end position="211"/>
    </location>
</feature>
<feature type="compositionally biased region" description="Low complexity" evidence="1">
    <location>
        <begin position="73"/>
        <end position="84"/>
    </location>
</feature>
<keyword evidence="2" id="KW-1133">Transmembrane helix</keyword>
<keyword evidence="2" id="KW-0472">Membrane</keyword>